<reference evidence="2 3" key="1">
    <citation type="submission" date="2013-04" db="EMBL/GenBank/DDBJ databases">
        <title>Complete Genome Sequence of Cronobacter sakazakii Bacteriophage CR8.</title>
        <authorList>
            <person name="Kim Y."/>
            <person name="Shin H."/>
            <person name="Ryu S."/>
        </authorList>
    </citation>
    <scope>NUCLEOTIDE SEQUENCE [LARGE SCALE GENOMIC DNA]</scope>
</reference>
<dbReference type="GeneID" id="19686998"/>
<dbReference type="InterPro" id="IPR004518">
    <property type="entry name" value="MazG-like_dom"/>
</dbReference>
<dbReference type="Pfam" id="PF03819">
    <property type="entry name" value="MazG"/>
    <property type="match status" value="1"/>
</dbReference>
<dbReference type="InterPro" id="IPR011379">
    <property type="entry name" value="MazG-related_GP37"/>
</dbReference>
<evidence type="ECO:0000259" key="1">
    <source>
        <dbReference type="Pfam" id="PF03819"/>
    </source>
</evidence>
<dbReference type="Gene3D" id="1.10.287.1080">
    <property type="entry name" value="MazG-like"/>
    <property type="match status" value="1"/>
</dbReference>
<keyword evidence="2" id="KW-0378">Hydrolase</keyword>
<dbReference type="CDD" id="cd11541">
    <property type="entry name" value="NTP-PPase_u4"/>
    <property type="match status" value="1"/>
</dbReference>
<feature type="domain" description="NTP pyrophosphohydrolase MazG-like" evidence="1">
    <location>
        <begin position="31"/>
        <end position="98"/>
    </location>
</feature>
<dbReference type="SUPFAM" id="SSF101386">
    <property type="entry name" value="all-alpha NTP pyrophosphatases"/>
    <property type="match status" value="1"/>
</dbReference>
<sequence>MSQFIKDAIRTESHNFYLDAVGPRLIHASMGLVTEAAEFQDALKKSLFYGKPLDTTNLKEEMGDLLWYLALAMDALNTDFDAEQDRVIRKLKARYPSKFENDLAENRDLATERKILETDK</sequence>
<dbReference type="KEGG" id="vg:19686998"/>
<dbReference type="GO" id="GO:0016787">
    <property type="term" value="F:hydrolase activity"/>
    <property type="evidence" value="ECO:0007669"/>
    <property type="project" value="UniProtKB-KW"/>
</dbReference>
<evidence type="ECO:0000313" key="2">
    <source>
        <dbReference type="EMBL" id="AIA64777.1"/>
    </source>
</evidence>
<accession>A0A060AMD8</accession>
<gene>
    <name evidence="2" type="ORF">CR8_247</name>
</gene>
<evidence type="ECO:0000313" key="3">
    <source>
        <dbReference type="Proteomes" id="UP000026984"/>
    </source>
</evidence>
<name>A0A060AMD8_9CAUD</name>
<dbReference type="Proteomes" id="UP000026984">
    <property type="component" value="Segment"/>
</dbReference>
<protein>
    <submittedName>
        <fullName evidence="2">Putative nucleotide pyrophosphohydrolase</fullName>
    </submittedName>
</protein>
<organism evidence="2 3">
    <name type="scientific">Cronobacter phage CR8</name>
    <dbReference type="NCBI Taxonomy" id="1327934"/>
    <lineage>
        <taxon>Viruses</taxon>
        <taxon>Duplodnaviria</taxon>
        <taxon>Heunggongvirae</taxon>
        <taxon>Uroviricota</taxon>
        <taxon>Caudoviricetes</taxon>
        <taxon>Vequintavirinae</taxon>
        <taxon>Certrevirus</taxon>
        <taxon>Certrevirus CR8</taxon>
    </lineage>
</organism>
<dbReference type="EMBL" id="KC954774">
    <property type="protein sequence ID" value="AIA64777.1"/>
    <property type="molecule type" value="Genomic_DNA"/>
</dbReference>
<dbReference type="RefSeq" id="YP_009042484.1">
    <property type="nucleotide sequence ID" value="NC_024354.1"/>
</dbReference>
<proteinExistence type="predicted"/>
<keyword evidence="3" id="KW-1185">Reference proteome</keyword>